<proteinExistence type="inferred from homology"/>
<evidence type="ECO:0000256" key="2">
    <source>
        <dbReference type="ARBA" id="ARBA00006920"/>
    </source>
</evidence>
<keyword evidence="7" id="KW-0630">Potassium</keyword>
<feature type="transmembrane region" description="Helical" evidence="13">
    <location>
        <begin position="151"/>
        <end position="171"/>
    </location>
</feature>
<dbReference type="PANTHER" id="PTHR31462:SF5">
    <property type="entry name" value="ENDOSOMAL_LYSOSOMAL PROTON CHANNEL TMEM175"/>
    <property type="match status" value="1"/>
</dbReference>
<accession>A0A4R0YIT8</accession>
<evidence type="ECO:0000256" key="3">
    <source>
        <dbReference type="ARBA" id="ARBA00022448"/>
    </source>
</evidence>
<keyword evidence="4" id="KW-0633">Potassium transport</keyword>
<feature type="transmembrane region" description="Helical" evidence="13">
    <location>
        <begin position="112"/>
        <end position="130"/>
    </location>
</feature>
<evidence type="ECO:0000256" key="5">
    <source>
        <dbReference type="ARBA" id="ARBA00022692"/>
    </source>
</evidence>
<keyword evidence="10 13" id="KW-0472">Membrane</keyword>
<dbReference type="GO" id="GO:0005267">
    <property type="term" value="F:potassium channel activity"/>
    <property type="evidence" value="ECO:0007669"/>
    <property type="project" value="UniProtKB-KW"/>
</dbReference>
<keyword evidence="8 13" id="KW-1133">Transmembrane helix</keyword>
<comment type="catalytic activity">
    <reaction evidence="12">
        <text>K(+)(in) = K(+)(out)</text>
        <dbReference type="Rhea" id="RHEA:29463"/>
        <dbReference type="ChEBI" id="CHEBI:29103"/>
    </reaction>
</comment>
<keyword evidence="3" id="KW-0813">Transport</keyword>
<evidence type="ECO:0000256" key="9">
    <source>
        <dbReference type="ARBA" id="ARBA00023065"/>
    </source>
</evidence>
<evidence type="ECO:0000256" key="10">
    <source>
        <dbReference type="ARBA" id="ARBA00023136"/>
    </source>
</evidence>
<dbReference type="Pfam" id="PF06736">
    <property type="entry name" value="TMEM175"/>
    <property type="match status" value="1"/>
</dbReference>
<sequence length="272" mass="30141">MLWSGVEGSACKCLTQRAFGEKEYQLALIAVASLLDFGRMSLDPPAIHAARSGKCHGEGHMNRSASQLERLTFFSDAVFAIAITLLIIEVHVPHLSGTDDAAFWQALRELQPSFMGFMLSFLVIGALWVAHHRVFGMLENYNPKFVWPNMLLLMVVAFMPFATAFMASNPLARVPELFYSGALLTAGLLQRWLFSMVLRPEYVHADVPAEDIIATRWRAWGLPTATALSLIAAWFAPGYNNFLLIGIPFLVRLFASLGRRRAQRVQAVASGA</sequence>
<gene>
    <name evidence="14" type="ORF">EZM97_27175</name>
</gene>
<name>A0A4R0YIT8_9GAMM</name>
<evidence type="ECO:0000256" key="1">
    <source>
        <dbReference type="ARBA" id="ARBA00004141"/>
    </source>
</evidence>
<protein>
    <submittedName>
        <fullName evidence="14">DUF1211 domain-containing protein</fullName>
    </submittedName>
</protein>
<evidence type="ECO:0000256" key="8">
    <source>
        <dbReference type="ARBA" id="ARBA00022989"/>
    </source>
</evidence>
<comment type="subcellular location">
    <subcellularLocation>
        <location evidence="1">Membrane</location>
        <topology evidence="1">Multi-pass membrane protein</topology>
    </subcellularLocation>
</comment>
<comment type="similarity">
    <text evidence="2">Belongs to the TMEM175 family.</text>
</comment>
<organism evidence="14 15">
    <name type="scientific">Dyella soli</name>
    <dbReference type="NCBI Taxonomy" id="522319"/>
    <lineage>
        <taxon>Bacteria</taxon>
        <taxon>Pseudomonadati</taxon>
        <taxon>Pseudomonadota</taxon>
        <taxon>Gammaproteobacteria</taxon>
        <taxon>Lysobacterales</taxon>
        <taxon>Rhodanobacteraceae</taxon>
        <taxon>Dyella</taxon>
    </lineage>
</organism>
<dbReference type="Proteomes" id="UP000291822">
    <property type="component" value="Unassembled WGS sequence"/>
</dbReference>
<dbReference type="InterPro" id="IPR010617">
    <property type="entry name" value="TMEM175-like"/>
</dbReference>
<evidence type="ECO:0000256" key="13">
    <source>
        <dbReference type="SAM" id="Phobius"/>
    </source>
</evidence>
<feature type="transmembrane region" description="Helical" evidence="13">
    <location>
        <begin position="242"/>
        <end position="258"/>
    </location>
</feature>
<reference evidence="14 15" key="1">
    <citation type="submission" date="2019-02" db="EMBL/GenBank/DDBJ databases">
        <title>Dyella amyloliquefaciens sp. nov., isolated from forest soil.</title>
        <authorList>
            <person name="Gao Z.-H."/>
            <person name="Qiu L.-H."/>
        </authorList>
    </citation>
    <scope>NUCLEOTIDE SEQUENCE [LARGE SCALE GENOMIC DNA]</scope>
    <source>
        <strain evidence="14 15">KACC 12747</strain>
    </source>
</reference>
<evidence type="ECO:0000313" key="14">
    <source>
        <dbReference type="EMBL" id="TCI08319.1"/>
    </source>
</evidence>
<evidence type="ECO:0000256" key="12">
    <source>
        <dbReference type="ARBA" id="ARBA00034430"/>
    </source>
</evidence>
<keyword evidence="11" id="KW-0407">Ion channel</keyword>
<evidence type="ECO:0000256" key="7">
    <source>
        <dbReference type="ARBA" id="ARBA00022958"/>
    </source>
</evidence>
<keyword evidence="5 13" id="KW-0812">Transmembrane</keyword>
<evidence type="ECO:0000256" key="11">
    <source>
        <dbReference type="ARBA" id="ARBA00023303"/>
    </source>
</evidence>
<evidence type="ECO:0000256" key="4">
    <source>
        <dbReference type="ARBA" id="ARBA00022538"/>
    </source>
</evidence>
<keyword evidence="15" id="KW-1185">Reference proteome</keyword>
<evidence type="ECO:0000313" key="15">
    <source>
        <dbReference type="Proteomes" id="UP000291822"/>
    </source>
</evidence>
<dbReference type="AlphaFoldDB" id="A0A4R0YIT8"/>
<keyword evidence="9" id="KW-0406">Ion transport</keyword>
<dbReference type="PANTHER" id="PTHR31462">
    <property type="entry name" value="ENDOSOMAL/LYSOSOMAL POTASSIUM CHANNEL TMEM175"/>
    <property type="match status" value="1"/>
</dbReference>
<feature type="transmembrane region" description="Helical" evidence="13">
    <location>
        <begin position="71"/>
        <end position="92"/>
    </location>
</feature>
<keyword evidence="6" id="KW-0631">Potassium channel</keyword>
<evidence type="ECO:0000256" key="6">
    <source>
        <dbReference type="ARBA" id="ARBA00022826"/>
    </source>
</evidence>
<dbReference type="GO" id="GO:0015252">
    <property type="term" value="F:proton channel activity"/>
    <property type="evidence" value="ECO:0007669"/>
    <property type="project" value="InterPro"/>
</dbReference>
<dbReference type="GO" id="GO:0016020">
    <property type="term" value="C:membrane"/>
    <property type="evidence" value="ECO:0007669"/>
    <property type="project" value="UniProtKB-SubCell"/>
</dbReference>
<dbReference type="EMBL" id="SJTG01000004">
    <property type="protein sequence ID" value="TCI08319.1"/>
    <property type="molecule type" value="Genomic_DNA"/>
</dbReference>
<comment type="caution">
    <text evidence="14">The sequence shown here is derived from an EMBL/GenBank/DDBJ whole genome shotgun (WGS) entry which is preliminary data.</text>
</comment>